<feature type="compositionally biased region" description="Polar residues" evidence="1">
    <location>
        <begin position="106"/>
        <end position="127"/>
    </location>
</feature>
<feature type="region of interest" description="Disordered" evidence="1">
    <location>
        <begin position="40"/>
        <end position="73"/>
    </location>
</feature>
<comment type="caution">
    <text evidence="3">The sequence shown here is derived from an EMBL/GenBank/DDBJ whole genome shotgun (WGS) entry which is preliminary data.</text>
</comment>
<evidence type="ECO:0000313" key="3">
    <source>
        <dbReference type="EMBL" id="CAI2376669.1"/>
    </source>
</evidence>
<dbReference type="AlphaFoldDB" id="A0AAD2D0Q6"/>
<keyword evidence="2" id="KW-1133">Transmembrane helix</keyword>
<proteinExistence type="predicted"/>
<organism evidence="3 4">
    <name type="scientific">Euplotes crassus</name>
    <dbReference type="NCBI Taxonomy" id="5936"/>
    <lineage>
        <taxon>Eukaryota</taxon>
        <taxon>Sar</taxon>
        <taxon>Alveolata</taxon>
        <taxon>Ciliophora</taxon>
        <taxon>Intramacronucleata</taxon>
        <taxon>Spirotrichea</taxon>
        <taxon>Hypotrichia</taxon>
        <taxon>Euplotida</taxon>
        <taxon>Euplotidae</taxon>
        <taxon>Moneuplotes</taxon>
    </lineage>
</organism>
<gene>
    <name evidence="3" type="ORF">ECRASSUSDP1_LOCUS18039</name>
</gene>
<name>A0AAD2D0Q6_EUPCR</name>
<dbReference type="Proteomes" id="UP001295684">
    <property type="component" value="Unassembled WGS sequence"/>
</dbReference>
<evidence type="ECO:0000256" key="2">
    <source>
        <dbReference type="SAM" id="Phobius"/>
    </source>
</evidence>
<evidence type="ECO:0000313" key="4">
    <source>
        <dbReference type="Proteomes" id="UP001295684"/>
    </source>
</evidence>
<evidence type="ECO:0000256" key="1">
    <source>
        <dbReference type="SAM" id="MobiDB-lite"/>
    </source>
</evidence>
<feature type="compositionally biased region" description="Polar residues" evidence="1">
    <location>
        <begin position="136"/>
        <end position="145"/>
    </location>
</feature>
<sequence length="290" mass="33219">MLGYILFATFCITLTTIVATLTYWTLTNFDIAIQRKYQTPKTSIQPEGQRLRNPFKPKPPQKTMSGNPFRADNKKENRRFTQNISKEDFHKELTEKLQGLAGLQSTMDTSQMNRSRNQPGSLSSSTRKMYAEYEETPSQTEKSASQIVSNLQSSKKQKSKTFDNSGQWKKEVEIGSLLSSSSSYDTAFGRLIDEYSNINDSGIKISCTSSNLSYDSERRKQKFLREQKKGPALWAKPEYIQAICRLQKAYSRHNFFGEKDNLLNPDMSKSKEHLDHIMKDLAETSNSLKK</sequence>
<keyword evidence="2" id="KW-0472">Membrane</keyword>
<feature type="region of interest" description="Disordered" evidence="1">
    <location>
        <begin position="106"/>
        <end position="145"/>
    </location>
</feature>
<keyword evidence="2" id="KW-0812">Transmembrane</keyword>
<feature type="transmembrane region" description="Helical" evidence="2">
    <location>
        <begin position="6"/>
        <end position="26"/>
    </location>
</feature>
<dbReference type="EMBL" id="CAMPGE010018230">
    <property type="protein sequence ID" value="CAI2376669.1"/>
    <property type="molecule type" value="Genomic_DNA"/>
</dbReference>
<reference evidence="3" key="1">
    <citation type="submission" date="2023-07" db="EMBL/GenBank/DDBJ databases">
        <authorList>
            <consortium name="AG Swart"/>
            <person name="Singh M."/>
            <person name="Singh A."/>
            <person name="Seah K."/>
            <person name="Emmerich C."/>
        </authorList>
    </citation>
    <scope>NUCLEOTIDE SEQUENCE</scope>
    <source>
        <strain evidence="3">DP1</strain>
    </source>
</reference>
<keyword evidence="4" id="KW-1185">Reference proteome</keyword>
<accession>A0AAD2D0Q6</accession>
<protein>
    <submittedName>
        <fullName evidence="3">Uncharacterized protein</fullName>
    </submittedName>
</protein>